<protein>
    <submittedName>
        <fullName evidence="1">Uncharacterized protein</fullName>
    </submittedName>
</protein>
<dbReference type="AlphaFoldDB" id="A0A9D9H5X3"/>
<dbReference type="EMBL" id="JADIMW010000014">
    <property type="protein sequence ID" value="MBO8437556.1"/>
    <property type="molecule type" value="Genomic_DNA"/>
</dbReference>
<gene>
    <name evidence="1" type="ORF">IAC54_01485</name>
</gene>
<name>A0A9D9H5X3_9BACT</name>
<accession>A0A9D9H5X3</accession>
<proteinExistence type="predicted"/>
<dbReference type="Proteomes" id="UP000823636">
    <property type="component" value="Unassembled WGS sequence"/>
</dbReference>
<reference evidence="1" key="1">
    <citation type="submission" date="2020-10" db="EMBL/GenBank/DDBJ databases">
        <authorList>
            <person name="Gilroy R."/>
        </authorList>
    </citation>
    <scope>NUCLEOTIDE SEQUENCE</scope>
    <source>
        <strain evidence="1">G3-4614</strain>
    </source>
</reference>
<evidence type="ECO:0000313" key="1">
    <source>
        <dbReference type="EMBL" id="MBO8437556.1"/>
    </source>
</evidence>
<sequence length="75" mass="8567">MENITLKSLEEKRAILQEEIASRHEAVTKKFKSAFWGRTGKPLSSIMSRISLILTFVEGIKIGRTIFRTVSAMRK</sequence>
<reference evidence="1" key="2">
    <citation type="journal article" date="2021" name="PeerJ">
        <title>Extensive microbial diversity within the chicken gut microbiome revealed by metagenomics and culture.</title>
        <authorList>
            <person name="Gilroy R."/>
            <person name="Ravi A."/>
            <person name="Getino M."/>
            <person name="Pursley I."/>
            <person name="Horton D.L."/>
            <person name="Alikhan N.F."/>
            <person name="Baker D."/>
            <person name="Gharbi K."/>
            <person name="Hall N."/>
            <person name="Watson M."/>
            <person name="Adriaenssens E.M."/>
            <person name="Foster-Nyarko E."/>
            <person name="Jarju S."/>
            <person name="Secka A."/>
            <person name="Antonio M."/>
            <person name="Oren A."/>
            <person name="Chaudhuri R.R."/>
            <person name="La Ragione R."/>
            <person name="Hildebrand F."/>
            <person name="Pallen M.J."/>
        </authorList>
    </citation>
    <scope>NUCLEOTIDE SEQUENCE</scope>
    <source>
        <strain evidence="1">G3-4614</strain>
    </source>
</reference>
<organism evidence="1 2">
    <name type="scientific">Candidatus Caccoplasma merdipullorum</name>
    <dbReference type="NCBI Taxonomy" id="2840718"/>
    <lineage>
        <taxon>Bacteria</taxon>
        <taxon>Pseudomonadati</taxon>
        <taxon>Bacteroidota</taxon>
        <taxon>Bacteroidia</taxon>
        <taxon>Bacteroidales</taxon>
        <taxon>Bacteroidaceae</taxon>
        <taxon>Bacteroidaceae incertae sedis</taxon>
        <taxon>Candidatus Caccoplasma</taxon>
    </lineage>
</organism>
<comment type="caution">
    <text evidence="1">The sequence shown here is derived from an EMBL/GenBank/DDBJ whole genome shotgun (WGS) entry which is preliminary data.</text>
</comment>
<evidence type="ECO:0000313" key="2">
    <source>
        <dbReference type="Proteomes" id="UP000823636"/>
    </source>
</evidence>